<proteinExistence type="predicted"/>
<name>A0ABU0U5H1_9SPHI</name>
<evidence type="ECO:0000313" key="1">
    <source>
        <dbReference type="EMBL" id="MDQ1150190.1"/>
    </source>
</evidence>
<keyword evidence="2" id="KW-1185">Reference proteome</keyword>
<dbReference type="EMBL" id="JAUTBA010000001">
    <property type="protein sequence ID" value="MDQ1150190.1"/>
    <property type="molecule type" value="Genomic_DNA"/>
</dbReference>
<dbReference type="Proteomes" id="UP001244640">
    <property type="component" value="Unassembled WGS sequence"/>
</dbReference>
<sequence length="84" mass="9836">MSNKTTQSQIKLEPEEVLFLYKNCNASIKSVVFERLKKQGHNYTKLLITKEVSKLKREYNPIIIAEIRAVLKENLDLEFNPKNN</sequence>
<gene>
    <name evidence="1" type="ORF">QE382_002174</name>
</gene>
<accession>A0ABU0U5H1</accession>
<organism evidence="1 2">
    <name type="scientific">Sphingobacterium zeae</name>
    <dbReference type="NCBI Taxonomy" id="1776859"/>
    <lineage>
        <taxon>Bacteria</taxon>
        <taxon>Pseudomonadati</taxon>
        <taxon>Bacteroidota</taxon>
        <taxon>Sphingobacteriia</taxon>
        <taxon>Sphingobacteriales</taxon>
        <taxon>Sphingobacteriaceae</taxon>
        <taxon>Sphingobacterium</taxon>
    </lineage>
</organism>
<reference evidence="1 2" key="1">
    <citation type="submission" date="2023-07" db="EMBL/GenBank/DDBJ databases">
        <title>Functional and genomic diversity of the sorghum phyllosphere microbiome.</title>
        <authorList>
            <person name="Shade A."/>
        </authorList>
    </citation>
    <scope>NUCLEOTIDE SEQUENCE [LARGE SCALE GENOMIC DNA]</scope>
    <source>
        <strain evidence="1 2">SORGH_AS_0892</strain>
    </source>
</reference>
<protein>
    <submittedName>
        <fullName evidence="1">Uncharacterized protein</fullName>
    </submittedName>
</protein>
<comment type="caution">
    <text evidence="1">The sequence shown here is derived from an EMBL/GenBank/DDBJ whole genome shotgun (WGS) entry which is preliminary data.</text>
</comment>
<evidence type="ECO:0000313" key="2">
    <source>
        <dbReference type="Proteomes" id="UP001244640"/>
    </source>
</evidence>
<dbReference type="RefSeq" id="WP_307185883.1">
    <property type="nucleotide sequence ID" value="NZ_JAUTBA010000001.1"/>
</dbReference>